<sequence>MSGEKASALTASGTKTIFVYGPELKLLGRIESWVSLVWPERYNTYKNVQGAQLELHESTSLQALCRPDRYLWLVGSEHLMRICSAQTSDHRLVVSARDAAYILDERSSLQTLKNFSAETTLRQLVTAMEPWPGVELGDLAEITDTYTGEAAPGSLLDVAEQVCQELDIGFRLRFDPAEKKLLFELYRPLLDRNARYAPQYGNLTDLTYTESTADYKNVVIVVGGDATVTVGAESAAGIARRELVVDAASRTRSSSQTQSDYLESLKALGTQELAKHTQLENFRFTPTDEVMVGKVVAASLPGTDIQAAARITSITLTSQKGENSVSTEIGTPIIRRRT</sequence>
<dbReference type="InterPro" id="IPR029432">
    <property type="entry name" value="Gp28/Gp37-like_dom"/>
</dbReference>
<evidence type="ECO:0000259" key="1">
    <source>
        <dbReference type="Pfam" id="PF14594"/>
    </source>
</evidence>
<protein>
    <recommendedName>
        <fullName evidence="1">Gp28/Gp37-like domain-containing protein</fullName>
    </recommendedName>
</protein>
<dbReference type="EMBL" id="CABHMY010000088">
    <property type="protein sequence ID" value="VUW99103.1"/>
    <property type="molecule type" value="Genomic_DNA"/>
</dbReference>
<gene>
    <name evidence="2" type="ORF">FPPS064S07_02514</name>
</gene>
<evidence type="ECO:0000313" key="3">
    <source>
        <dbReference type="Proteomes" id="UP000406184"/>
    </source>
</evidence>
<reference evidence="2 3" key="1">
    <citation type="submission" date="2019-07" db="EMBL/GenBank/DDBJ databases">
        <authorList>
            <person name="Hibberd C M."/>
            <person name="Gehrig L. J."/>
            <person name="Chang H.-W."/>
            <person name="Venkatesh S."/>
        </authorList>
    </citation>
    <scope>NUCLEOTIDE SEQUENCE [LARGE SCALE GENOMIC DNA]</scope>
    <source>
        <strain evidence="2">Faecalibacterium_prausnitzii_JG_BgPS064</strain>
    </source>
</reference>
<name>A0A564SWC3_9FIRM</name>
<dbReference type="RefSeq" id="WP_187357343.1">
    <property type="nucleotide sequence ID" value="NZ_CABHMY010000088.1"/>
</dbReference>
<feature type="domain" description="Gp28/Gp37-like" evidence="1">
    <location>
        <begin position="17"/>
        <end position="331"/>
    </location>
</feature>
<accession>A0A564SWC3</accession>
<evidence type="ECO:0000313" key="2">
    <source>
        <dbReference type="EMBL" id="VUW99103.1"/>
    </source>
</evidence>
<keyword evidence="3" id="KW-1185">Reference proteome</keyword>
<proteinExistence type="predicted"/>
<dbReference type="Proteomes" id="UP000406184">
    <property type="component" value="Unassembled WGS sequence"/>
</dbReference>
<dbReference type="AlphaFoldDB" id="A0A564SWC3"/>
<dbReference type="Pfam" id="PF14594">
    <property type="entry name" value="Sipho_Gp37"/>
    <property type="match status" value="1"/>
</dbReference>
<organism evidence="2 3">
    <name type="scientific">Faecalibacterium prausnitzii</name>
    <dbReference type="NCBI Taxonomy" id="853"/>
    <lineage>
        <taxon>Bacteria</taxon>
        <taxon>Bacillati</taxon>
        <taxon>Bacillota</taxon>
        <taxon>Clostridia</taxon>
        <taxon>Eubacteriales</taxon>
        <taxon>Oscillospiraceae</taxon>
        <taxon>Faecalibacterium</taxon>
    </lineage>
</organism>